<dbReference type="Proteomes" id="UP000054047">
    <property type="component" value="Unassembled WGS sequence"/>
</dbReference>
<dbReference type="AlphaFoldDB" id="A0A0C2D976"/>
<dbReference type="OrthoDB" id="5873508at2759"/>
<accession>A0A0C2D976</accession>
<evidence type="ECO:0000313" key="1">
    <source>
        <dbReference type="EMBL" id="KIH66293.1"/>
    </source>
</evidence>
<reference evidence="1 2" key="1">
    <citation type="submission" date="2013-12" db="EMBL/GenBank/DDBJ databases">
        <title>Draft genome of the parsitic nematode Ancylostoma duodenale.</title>
        <authorList>
            <person name="Mitreva M."/>
        </authorList>
    </citation>
    <scope>NUCLEOTIDE SEQUENCE [LARGE SCALE GENOMIC DNA]</scope>
    <source>
        <strain evidence="1 2">Zhejiang</strain>
    </source>
</reference>
<gene>
    <name evidence="1" type="ORF">ANCDUO_03380</name>
</gene>
<name>A0A0C2D976_9BILA</name>
<evidence type="ECO:0000313" key="2">
    <source>
        <dbReference type="Proteomes" id="UP000054047"/>
    </source>
</evidence>
<protein>
    <submittedName>
        <fullName evidence="1">Uncharacterized protein</fullName>
    </submittedName>
</protein>
<organism evidence="1 2">
    <name type="scientific">Ancylostoma duodenale</name>
    <dbReference type="NCBI Taxonomy" id="51022"/>
    <lineage>
        <taxon>Eukaryota</taxon>
        <taxon>Metazoa</taxon>
        <taxon>Ecdysozoa</taxon>
        <taxon>Nematoda</taxon>
        <taxon>Chromadorea</taxon>
        <taxon>Rhabditida</taxon>
        <taxon>Rhabditina</taxon>
        <taxon>Rhabditomorpha</taxon>
        <taxon>Strongyloidea</taxon>
        <taxon>Ancylostomatidae</taxon>
        <taxon>Ancylostomatinae</taxon>
        <taxon>Ancylostoma</taxon>
    </lineage>
</organism>
<sequence>MVEVEGINRNPLRSKVLEGAEREDPPHCCEAGNDVRLCESQVRTPSLNQRLENATERLISRHNTCEQNMLETLKLLETFGDEEQ</sequence>
<keyword evidence="2" id="KW-1185">Reference proteome</keyword>
<dbReference type="EMBL" id="KN727182">
    <property type="protein sequence ID" value="KIH66293.1"/>
    <property type="molecule type" value="Genomic_DNA"/>
</dbReference>
<proteinExistence type="predicted"/>